<keyword evidence="1" id="KW-1133">Transmembrane helix</keyword>
<feature type="transmembrane region" description="Helical" evidence="1">
    <location>
        <begin position="46"/>
        <end position="67"/>
    </location>
</feature>
<evidence type="ECO:0000313" key="2">
    <source>
        <dbReference type="EMBL" id="ACI56506.1"/>
    </source>
</evidence>
<keyword evidence="3" id="KW-1185">Reference proteome</keyword>
<proteinExistence type="predicted"/>
<name>A0ABF7QRB0_RHILW</name>
<dbReference type="RefSeq" id="WP_012558865.1">
    <property type="nucleotide sequence ID" value="NC_011369.1"/>
</dbReference>
<reference evidence="2 3" key="1">
    <citation type="journal article" date="2010" name="Stand. Genomic Sci.">
        <title>Complete genome sequence of Rhizobium leguminosarum bv trifolii strain WSM2304, an effective microsymbiont of the South American clover Trifolium polymorphum.</title>
        <authorList>
            <person name="Reeve W."/>
            <person name="O'Hara G."/>
            <person name="Chain P."/>
            <person name="Ardley J."/>
            <person name="Brau L."/>
            <person name="Nandesena K."/>
            <person name="Tiwari R."/>
            <person name="Malfatti S."/>
            <person name="Kiss H."/>
            <person name="Lapidus A."/>
            <person name="Copeland A."/>
            <person name="Nolan M."/>
            <person name="Land M."/>
            <person name="Ivanova N."/>
            <person name="Mavromatis K."/>
            <person name="Markowitz V."/>
            <person name="Kyrpides N."/>
            <person name="Melino V."/>
            <person name="Denton M."/>
            <person name="Yates R."/>
            <person name="Howieson J."/>
        </authorList>
    </citation>
    <scope>NUCLEOTIDE SEQUENCE [LARGE SCALE GENOMIC DNA]</scope>
    <source>
        <strain evidence="2 3">WSM2304</strain>
    </source>
</reference>
<dbReference type="AlphaFoldDB" id="A0ABF7QRB0"/>
<evidence type="ECO:0000313" key="3">
    <source>
        <dbReference type="Proteomes" id="UP000008330"/>
    </source>
</evidence>
<dbReference type="EMBL" id="CP001191">
    <property type="protein sequence ID" value="ACI56506.1"/>
    <property type="molecule type" value="Genomic_DNA"/>
</dbReference>
<dbReference type="KEGG" id="rlt:Rleg2_3239"/>
<gene>
    <name evidence="2" type="ordered locus">Rleg2_3239</name>
</gene>
<sequence length="68" mass="7700">MAEMIQVEAINGRGTKTLVPHPLKRRQRFHPKRDVRPAVLAKANRLVLWVAAFIGLTFLAIIILQAML</sequence>
<evidence type="ECO:0000256" key="1">
    <source>
        <dbReference type="SAM" id="Phobius"/>
    </source>
</evidence>
<protein>
    <recommendedName>
        <fullName evidence="4">Transmembrane protein</fullName>
    </recommendedName>
</protein>
<evidence type="ECO:0008006" key="4">
    <source>
        <dbReference type="Google" id="ProtNLM"/>
    </source>
</evidence>
<organism evidence="2 3">
    <name type="scientific">Rhizobium leguminosarum bv. trifolii (strain WSM2304)</name>
    <dbReference type="NCBI Taxonomy" id="395492"/>
    <lineage>
        <taxon>Bacteria</taxon>
        <taxon>Pseudomonadati</taxon>
        <taxon>Pseudomonadota</taxon>
        <taxon>Alphaproteobacteria</taxon>
        <taxon>Hyphomicrobiales</taxon>
        <taxon>Rhizobiaceae</taxon>
        <taxon>Rhizobium/Agrobacterium group</taxon>
        <taxon>Rhizobium</taxon>
    </lineage>
</organism>
<accession>A0ABF7QRB0</accession>
<keyword evidence="1" id="KW-0472">Membrane</keyword>
<keyword evidence="1" id="KW-0812">Transmembrane</keyword>
<dbReference type="Proteomes" id="UP000008330">
    <property type="component" value="Chromosome"/>
</dbReference>